<evidence type="ECO:0000256" key="1">
    <source>
        <dbReference type="SAM" id="Phobius"/>
    </source>
</evidence>
<dbReference type="InterPro" id="IPR005198">
    <property type="entry name" value="Glyco_hydro_76"/>
</dbReference>
<dbReference type="PIRSF" id="PIRSF021505">
    <property type="entry name" value="O_gly_hdrol"/>
    <property type="match status" value="1"/>
</dbReference>
<dbReference type="EMBL" id="JAMDMX010000019">
    <property type="protein sequence ID" value="MCY9692694.1"/>
    <property type="molecule type" value="Genomic_DNA"/>
</dbReference>
<dbReference type="InterPro" id="IPR008928">
    <property type="entry name" value="6-hairpin_glycosidase_sf"/>
</dbReference>
<dbReference type="Pfam" id="PF03663">
    <property type="entry name" value="Glyco_hydro_76"/>
    <property type="match status" value="1"/>
</dbReference>
<protein>
    <submittedName>
        <fullName evidence="2">Glycosyl hydrolase</fullName>
    </submittedName>
</protein>
<keyword evidence="3" id="KW-1185">Reference proteome</keyword>
<feature type="transmembrane region" description="Helical" evidence="1">
    <location>
        <begin position="7"/>
        <end position="26"/>
    </location>
</feature>
<accession>A0ABT4G991</accession>
<dbReference type="SUPFAM" id="SSF48208">
    <property type="entry name" value="Six-hairpin glycosidases"/>
    <property type="match status" value="1"/>
</dbReference>
<organism evidence="2 3">
    <name type="scientific">Paenibacillus alginolyticus</name>
    <dbReference type="NCBI Taxonomy" id="59839"/>
    <lineage>
        <taxon>Bacteria</taxon>
        <taxon>Bacillati</taxon>
        <taxon>Bacillota</taxon>
        <taxon>Bacilli</taxon>
        <taxon>Bacillales</taxon>
        <taxon>Paenibacillaceae</taxon>
        <taxon>Paenibacillus</taxon>
    </lineage>
</organism>
<dbReference type="Gene3D" id="1.50.10.20">
    <property type="match status" value="1"/>
</dbReference>
<comment type="caution">
    <text evidence="2">The sequence shown here is derived from an EMBL/GenBank/DDBJ whole genome shotgun (WGS) entry which is preliminary data.</text>
</comment>
<dbReference type="RefSeq" id="WP_268614200.1">
    <property type="nucleotide sequence ID" value="NZ_JAMDMX010000019.1"/>
</dbReference>
<dbReference type="PANTHER" id="PTHR47791">
    <property type="entry name" value="MEIOTICALLY UP-REGULATED GENE 191 PROTEIN"/>
    <property type="match status" value="1"/>
</dbReference>
<dbReference type="GO" id="GO:0016787">
    <property type="term" value="F:hydrolase activity"/>
    <property type="evidence" value="ECO:0007669"/>
    <property type="project" value="UniProtKB-KW"/>
</dbReference>
<keyword evidence="1" id="KW-0812">Transmembrane</keyword>
<gene>
    <name evidence="2" type="ORF">M5X19_07255</name>
</gene>
<dbReference type="InterPro" id="IPR053169">
    <property type="entry name" value="MUG_Protein"/>
</dbReference>
<keyword evidence="1" id="KW-1133">Transmembrane helix</keyword>
<sequence>MTIRLKMIIALMIVGIGIIVAASWGVETMDKNNKMTDVQVSTKRETWEQRADLAQAGLLKQYWNGKLNLFDNLSPCNDLCNEKFHYWWQAHGVDTLVDAYARTGDTAYKGYLANMYQGILDRNGGVWPNDFYDDMEWLALAWLRAYNATSDEKYKEAALELWEDIKTGWNEEQGGGIAWRKPQLDYKNTPANAPAVILAARLYKQFGKLEDLAWAKKIYDWQKVSLVDPDTGFVWDGKNREGDGKIDKSWEFSYCQGVYIGAGVALFQATGDKSYLADAARTAQASKLRLTSPATGMLPSESNGDGGLFKGIYVRYLTELVLADPGQKESLELLVTNADSLWKYGRDEQRVMFSKSWAATPEPAEDLSVNLSGVMLLERMAALEKQGLLKRIKALRRGAAENLPLY</sequence>
<dbReference type="Proteomes" id="UP001527099">
    <property type="component" value="Unassembled WGS sequence"/>
</dbReference>
<evidence type="ECO:0000313" key="3">
    <source>
        <dbReference type="Proteomes" id="UP001527099"/>
    </source>
</evidence>
<proteinExistence type="predicted"/>
<evidence type="ECO:0000313" key="2">
    <source>
        <dbReference type="EMBL" id="MCY9692694.1"/>
    </source>
</evidence>
<keyword evidence="1" id="KW-0472">Membrane</keyword>
<reference evidence="2 3" key="1">
    <citation type="submission" date="2022-05" db="EMBL/GenBank/DDBJ databases">
        <title>Genome Sequencing of Bee-Associated Microbes.</title>
        <authorList>
            <person name="Dunlap C."/>
        </authorList>
    </citation>
    <scope>NUCLEOTIDE SEQUENCE [LARGE SCALE GENOMIC DNA]</scope>
    <source>
        <strain evidence="2 3">NRRL B-14421</strain>
    </source>
</reference>
<keyword evidence="2" id="KW-0378">Hydrolase</keyword>
<dbReference type="InterPro" id="IPR014512">
    <property type="entry name" value="O_gly_hydro"/>
</dbReference>
<name>A0ABT4G991_9BACL</name>
<dbReference type="PANTHER" id="PTHR47791:SF3">
    <property type="entry name" value="MEIOTICALLY UP-REGULATED GENE 191 PROTEIN"/>
    <property type="match status" value="1"/>
</dbReference>